<keyword evidence="1" id="KW-0808">Transferase</keyword>
<dbReference type="GeneID" id="95501967"/>
<evidence type="ECO:0000313" key="4">
    <source>
        <dbReference type="EMBL" id="WUN83783.1"/>
    </source>
</evidence>
<dbReference type="RefSeq" id="WP_051893338.1">
    <property type="nucleotide sequence ID" value="NZ_CP108036.1"/>
</dbReference>
<reference evidence="4" key="1">
    <citation type="submission" date="2022-10" db="EMBL/GenBank/DDBJ databases">
        <title>The complete genomes of actinobacterial strains from the NBC collection.</title>
        <authorList>
            <person name="Joergensen T.S."/>
            <person name="Alvarez Arevalo M."/>
            <person name="Sterndorff E.B."/>
            <person name="Faurdal D."/>
            <person name="Vuksanovic O."/>
            <person name="Mourched A.-S."/>
            <person name="Charusanti P."/>
            <person name="Shaw S."/>
            <person name="Blin K."/>
            <person name="Weber T."/>
        </authorList>
    </citation>
    <scope>NUCLEOTIDE SEQUENCE</scope>
    <source>
        <strain evidence="4">NBC_00303</strain>
    </source>
</reference>
<dbReference type="GO" id="GO:0005524">
    <property type="term" value="F:ATP binding"/>
    <property type="evidence" value="ECO:0007669"/>
    <property type="project" value="UniProtKB-KW"/>
</dbReference>
<dbReference type="CDD" id="cd16936">
    <property type="entry name" value="HATPase_RsbW-like"/>
    <property type="match status" value="1"/>
</dbReference>
<gene>
    <name evidence="4" type="ORF">OHA91_37970</name>
</gene>
<protein>
    <submittedName>
        <fullName evidence="4">ATP-binding protein</fullName>
    </submittedName>
</protein>
<dbReference type="InterPro" id="IPR036890">
    <property type="entry name" value="HATPase_C_sf"/>
</dbReference>
<sequence>MAAPVLDQPVCRTGQPTTAARDATRAFLHQAAQVRPPAQPSHADSVLLVVTELVTNALRYTGGPCALHLELRGDHLEIRVTDTSPRRPRPRPPHTDGSGGWGWLLIGTLTTHVRIEPTPEGGKTICARSPW</sequence>
<proteinExistence type="predicted"/>
<feature type="domain" description="Histidine kinase/HSP90-like ATPase" evidence="3">
    <location>
        <begin position="23"/>
        <end position="123"/>
    </location>
</feature>
<dbReference type="InterPro" id="IPR050267">
    <property type="entry name" value="Anti-sigma-factor_SerPK"/>
</dbReference>
<dbReference type="Gene3D" id="3.30.565.10">
    <property type="entry name" value="Histidine kinase-like ATPase, C-terminal domain"/>
    <property type="match status" value="1"/>
</dbReference>
<dbReference type="PANTHER" id="PTHR35526:SF3">
    <property type="entry name" value="ANTI-SIGMA-F FACTOR RSBW"/>
    <property type="match status" value="1"/>
</dbReference>
<dbReference type="SUPFAM" id="SSF55874">
    <property type="entry name" value="ATPase domain of HSP90 chaperone/DNA topoisomerase II/histidine kinase"/>
    <property type="match status" value="1"/>
</dbReference>
<keyword evidence="1" id="KW-0418">Kinase</keyword>
<keyword evidence="4" id="KW-0547">Nucleotide-binding</keyword>
<feature type="region of interest" description="Disordered" evidence="2">
    <location>
        <begin position="80"/>
        <end position="101"/>
    </location>
</feature>
<dbReference type="EMBL" id="CP108036">
    <property type="protein sequence ID" value="WUN83783.1"/>
    <property type="molecule type" value="Genomic_DNA"/>
</dbReference>
<dbReference type="Proteomes" id="UP001432312">
    <property type="component" value="Chromosome"/>
</dbReference>
<evidence type="ECO:0000259" key="3">
    <source>
        <dbReference type="Pfam" id="PF13581"/>
    </source>
</evidence>
<keyword evidence="4" id="KW-0067">ATP-binding</keyword>
<keyword evidence="1" id="KW-0723">Serine/threonine-protein kinase</keyword>
<dbReference type="Pfam" id="PF13581">
    <property type="entry name" value="HATPase_c_2"/>
    <property type="match status" value="1"/>
</dbReference>
<evidence type="ECO:0000256" key="2">
    <source>
        <dbReference type="SAM" id="MobiDB-lite"/>
    </source>
</evidence>
<organism evidence="4 5">
    <name type="scientific">Streptomyces erythrochromogenes</name>
    <dbReference type="NCBI Taxonomy" id="285574"/>
    <lineage>
        <taxon>Bacteria</taxon>
        <taxon>Bacillati</taxon>
        <taxon>Actinomycetota</taxon>
        <taxon>Actinomycetes</taxon>
        <taxon>Kitasatosporales</taxon>
        <taxon>Streptomycetaceae</taxon>
        <taxon>Streptomyces</taxon>
    </lineage>
</organism>
<accession>A0ABZ1QMA5</accession>
<name>A0ABZ1QMA5_9ACTN</name>
<evidence type="ECO:0000256" key="1">
    <source>
        <dbReference type="ARBA" id="ARBA00022527"/>
    </source>
</evidence>
<evidence type="ECO:0000313" key="5">
    <source>
        <dbReference type="Proteomes" id="UP001432312"/>
    </source>
</evidence>
<dbReference type="PANTHER" id="PTHR35526">
    <property type="entry name" value="ANTI-SIGMA-F FACTOR RSBW-RELATED"/>
    <property type="match status" value="1"/>
</dbReference>
<dbReference type="InterPro" id="IPR003594">
    <property type="entry name" value="HATPase_dom"/>
</dbReference>
<keyword evidence="5" id="KW-1185">Reference proteome</keyword>